<comment type="caution">
    <text evidence="1">The sequence shown here is derived from an EMBL/GenBank/DDBJ whole genome shotgun (WGS) entry which is preliminary data.</text>
</comment>
<dbReference type="Proteomes" id="UP000679126">
    <property type="component" value="Unassembled WGS sequence"/>
</dbReference>
<gene>
    <name evidence="1" type="ORF">J7I43_08560</name>
</gene>
<protein>
    <submittedName>
        <fullName evidence="1">Uncharacterized protein</fullName>
    </submittedName>
</protein>
<evidence type="ECO:0000313" key="1">
    <source>
        <dbReference type="EMBL" id="MBO9152260.1"/>
    </source>
</evidence>
<accession>A0ABS3YCS1</accession>
<proteinExistence type="predicted"/>
<dbReference type="RefSeq" id="WP_209145258.1">
    <property type="nucleotide sequence ID" value="NZ_JAGHKP010000002.1"/>
</dbReference>
<name>A0ABS3YCS1_9BACT</name>
<keyword evidence="2" id="KW-1185">Reference proteome</keyword>
<dbReference type="EMBL" id="JAGHKP010000002">
    <property type="protein sequence ID" value="MBO9152260.1"/>
    <property type="molecule type" value="Genomic_DNA"/>
</dbReference>
<organism evidence="1 2">
    <name type="scientific">Chitinophaga chungangae</name>
    <dbReference type="NCBI Taxonomy" id="2821488"/>
    <lineage>
        <taxon>Bacteria</taxon>
        <taxon>Pseudomonadati</taxon>
        <taxon>Bacteroidota</taxon>
        <taxon>Chitinophagia</taxon>
        <taxon>Chitinophagales</taxon>
        <taxon>Chitinophagaceae</taxon>
        <taxon>Chitinophaga</taxon>
    </lineage>
</organism>
<sequence>MNRLNQLVYVRFAPGDLICEEGQMPVYLDEIRNEKFRITADLRNIDQQSASASWDANARALRQYQMQTVAMLDVLQLFRQQAAKSLHVFYGEVSCVLLDILIALEQHFPEYLARDIYMPEAYARHVVTQLEPRVRALEKQLLDKKADRELVRLIFAPLRQPAGQLTFGTIMYYRRLVQDLQTQQPLRHMTVNERIHHILYAYNFNSPELFRYTTRMLRRKVSQLRTLQEKKALLIWYGKELKNMPANEYALHHGKGSIRGQLQEWIKEEKLFLHTLFTTWSS</sequence>
<reference evidence="2" key="1">
    <citation type="submission" date="2021-03" db="EMBL/GenBank/DDBJ databases">
        <title>Assistant Professor.</title>
        <authorList>
            <person name="Huq M.A."/>
        </authorList>
    </citation>
    <scope>NUCLEOTIDE SEQUENCE [LARGE SCALE GENOMIC DNA]</scope>
    <source>
        <strain evidence="2">MAH-28</strain>
    </source>
</reference>
<evidence type="ECO:0000313" key="2">
    <source>
        <dbReference type="Proteomes" id="UP000679126"/>
    </source>
</evidence>